<protein>
    <submittedName>
        <fullName evidence="1">Uncharacterized protein</fullName>
    </submittedName>
</protein>
<dbReference type="EMBL" id="LAZR01001099">
    <property type="protein sequence ID" value="KKN50704.1"/>
    <property type="molecule type" value="Genomic_DNA"/>
</dbReference>
<organism evidence="1">
    <name type="scientific">marine sediment metagenome</name>
    <dbReference type="NCBI Taxonomy" id="412755"/>
    <lineage>
        <taxon>unclassified sequences</taxon>
        <taxon>metagenomes</taxon>
        <taxon>ecological metagenomes</taxon>
    </lineage>
</organism>
<sequence length="142" mass="16279">MNLETSNYSEHFGGKHKVMRDLKKKITVVLPVEVKSREFDSRLLLAYHLIKEGYRVIIGDRSGCSREILFIQNCIYLGKSLAFSQSELFEKIKHNNGRIYILYEEGNSPIFIYCNIEAPVPKYTPSPKTTPPLIADKGEIVQ</sequence>
<evidence type="ECO:0000313" key="1">
    <source>
        <dbReference type="EMBL" id="KKN50704.1"/>
    </source>
</evidence>
<dbReference type="AlphaFoldDB" id="A0A0F9R7F5"/>
<proteinExistence type="predicted"/>
<name>A0A0F9R7F5_9ZZZZ</name>
<accession>A0A0F9R7F5</accession>
<comment type="caution">
    <text evidence="1">The sequence shown here is derived from an EMBL/GenBank/DDBJ whole genome shotgun (WGS) entry which is preliminary data.</text>
</comment>
<reference evidence="1" key="1">
    <citation type="journal article" date="2015" name="Nature">
        <title>Complex archaea that bridge the gap between prokaryotes and eukaryotes.</title>
        <authorList>
            <person name="Spang A."/>
            <person name="Saw J.H."/>
            <person name="Jorgensen S.L."/>
            <person name="Zaremba-Niedzwiedzka K."/>
            <person name="Martijn J."/>
            <person name="Lind A.E."/>
            <person name="van Eijk R."/>
            <person name="Schleper C."/>
            <person name="Guy L."/>
            <person name="Ettema T.J."/>
        </authorList>
    </citation>
    <scope>NUCLEOTIDE SEQUENCE</scope>
</reference>
<gene>
    <name evidence="1" type="ORF">LCGC14_0630130</name>
</gene>